<evidence type="ECO:0000256" key="6">
    <source>
        <dbReference type="ARBA" id="ARBA00022832"/>
    </source>
</evidence>
<evidence type="ECO:0000256" key="3">
    <source>
        <dbReference type="ARBA" id="ARBA00007005"/>
    </source>
</evidence>
<evidence type="ECO:0000256" key="2">
    <source>
        <dbReference type="ARBA" id="ARBA00005005"/>
    </source>
</evidence>
<comment type="caution">
    <text evidence="18">The sequence shown here is derived from an EMBL/GenBank/DDBJ whole genome shotgun (WGS) entry which is preliminary data.</text>
</comment>
<evidence type="ECO:0000313" key="19">
    <source>
        <dbReference type="Proteomes" id="UP000193577"/>
    </source>
</evidence>
<feature type="compositionally biased region" description="Basic and acidic residues" evidence="17">
    <location>
        <begin position="214"/>
        <end position="223"/>
    </location>
</feature>
<dbReference type="InterPro" id="IPR006176">
    <property type="entry name" value="3-OHacyl-CoA_DH_NAD-bd"/>
</dbReference>
<comment type="similarity">
    <text evidence="3">In the central section; belongs to the 3-hydroxyacyl-CoA dehydrogenase family.</text>
</comment>
<dbReference type="InterPro" id="IPR006108">
    <property type="entry name" value="3HC_DH_C"/>
</dbReference>
<evidence type="ECO:0000256" key="14">
    <source>
        <dbReference type="ARBA" id="ARBA00023717"/>
    </source>
</evidence>
<dbReference type="Pfam" id="PF00378">
    <property type="entry name" value="ECH_1"/>
    <property type="match status" value="1"/>
</dbReference>
<dbReference type="InterPro" id="IPR006180">
    <property type="entry name" value="3-OHacyl-CoA_DH_CS"/>
</dbReference>
<evidence type="ECO:0000256" key="13">
    <source>
        <dbReference type="ARBA" id="ARBA00023709"/>
    </source>
</evidence>
<accession>A0A7I7S7A7</accession>
<keyword evidence="19" id="KW-1185">Reference proteome</keyword>
<keyword evidence="9" id="KW-0520">NAD</keyword>
<dbReference type="Pfam" id="PF00725">
    <property type="entry name" value="3HCDH"/>
    <property type="match status" value="1"/>
</dbReference>
<dbReference type="GO" id="GO:0004300">
    <property type="term" value="F:enoyl-CoA hydratase activity"/>
    <property type="evidence" value="ECO:0007669"/>
    <property type="project" value="UniProtKB-EC"/>
</dbReference>
<evidence type="ECO:0000256" key="1">
    <source>
        <dbReference type="ARBA" id="ARBA00002994"/>
    </source>
</evidence>
<evidence type="ECO:0000256" key="10">
    <source>
        <dbReference type="ARBA" id="ARBA00023098"/>
    </source>
</evidence>
<keyword evidence="7" id="KW-0442">Lipid degradation</keyword>
<comment type="catalytic activity">
    <reaction evidence="14">
        <text>a 4-saturated-(3S)-3-hydroxyacyl-CoA = a (3E)-enoyl-CoA + H2O</text>
        <dbReference type="Rhea" id="RHEA:20724"/>
        <dbReference type="ChEBI" id="CHEBI:15377"/>
        <dbReference type="ChEBI" id="CHEBI:58521"/>
        <dbReference type="ChEBI" id="CHEBI:137480"/>
        <dbReference type="EC" id="4.2.1.17"/>
    </reaction>
</comment>
<dbReference type="Proteomes" id="UP000193577">
    <property type="component" value="Unassembled WGS sequence"/>
</dbReference>
<dbReference type="PANTHER" id="PTHR43612:SF3">
    <property type="entry name" value="TRIFUNCTIONAL ENZYME SUBUNIT ALPHA, MITOCHONDRIAL"/>
    <property type="match status" value="1"/>
</dbReference>
<keyword evidence="12" id="KW-0511">Multifunctional enzyme</keyword>
<dbReference type="PROSITE" id="PS00067">
    <property type="entry name" value="3HCDH"/>
    <property type="match status" value="1"/>
</dbReference>
<dbReference type="RefSeq" id="WP_084229042.1">
    <property type="nucleotide sequence ID" value="NZ_AP022594.1"/>
</dbReference>
<evidence type="ECO:0000256" key="16">
    <source>
        <dbReference type="RuleBase" id="RU003707"/>
    </source>
</evidence>
<keyword evidence="11" id="KW-0456">Lyase</keyword>
<dbReference type="SUPFAM" id="SSF48179">
    <property type="entry name" value="6-phosphogluconate dehydrogenase C-terminal domain-like"/>
    <property type="match status" value="2"/>
</dbReference>
<dbReference type="PROSITE" id="PS00166">
    <property type="entry name" value="ENOYL_COA_HYDRATASE"/>
    <property type="match status" value="1"/>
</dbReference>
<dbReference type="InterPro" id="IPR001753">
    <property type="entry name" value="Enoyl-CoA_hydra/iso"/>
</dbReference>
<comment type="pathway">
    <text evidence="2">Lipid metabolism; fatty acid beta-oxidation.</text>
</comment>
<sequence>MTTVSTHPMFDWNLTADGVVVLTMNDADNTANTVNDRFRNDFSAVLDRLEAERDTVTGVILTSGKSTFFAGADLSEFAGLGPDAIAQVAAMLDTLKVHLRRLETLGRPVVAALNGAALGGGYELALACHYRVAVDDPTALVGLPESKLGVLPGAGGTVRTVRMFGMQKALEEILLPGTRFTPNEALAVGLVDEVVDEPDELIVAAARWIAAHPEPKQPWDEPGARIPGGAPGEPRTTRLLTMLPARLMARTRGASDAAAEAILATVVEGARVDFATAQTIESRHCAALIASPASSNIIAVTFFEPREIRRATRRPADLQPFRARLALVIGSNSVAAEIAHACAEVGIDTTITAADFGAADSVAATVRAQLSQGSGQVRACDIDNCGPAVDVVIESVFDDAKERRRQLASACSRLQSGTLILSNSSALPISELADVVPEPENMVGMHFFTPVDRMTLLEAIESDRTSAEALAKAIDFGGQLGKRSVVMGDRPGFFTTRILHAYLDEALTMLAGGTPAPSIERAAQHAGYLIGPLALADHLSFSVLARIDGEMTDFTSTSPTVIATTLGRMNAEFHRTGRAGGRGFYEYEQDRRTGLWAGLAQAFGTGREIPHLPELQDRLLVRQALAALQAREELVARSDAEANVASVFGVGFPSWTGGCLRFADQYDGGLPGFVQRCGLLAEAHGDRFTPPASLIERAGRHLVRG</sequence>
<dbReference type="SUPFAM" id="SSF51735">
    <property type="entry name" value="NAD(P)-binding Rossmann-fold domains"/>
    <property type="match status" value="1"/>
</dbReference>
<dbReference type="GO" id="GO:0006635">
    <property type="term" value="P:fatty acid beta-oxidation"/>
    <property type="evidence" value="ECO:0007669"/>
    <property type="project" value="UniProtKB-UniPathway"/>
</dbReference>
<dbReference type="InterPro" id="IPR029045">
    <property type="entry name" value="ClpP/crotonase-like_dom_sf"/>
</dbReference>
<evidence type="ECO:0000313" key="18">
    <source>
        <dbReference type="EMBL" id="OSC31779.1"/>
    </source>
</evidence>
<protein>
    <recommendedName>
        <fullName evidence="5">enoyl-CoA hydratase</fullName>
        <ecNumber evidence="5">4.2.1.17</ecNumber>
    </recommendedName>
</protein>
<gene>
    <name evidence="18" type="ORF">B8W67_15995</name>
</gene>
<comment type="catalytic activity">
    <reaction evidence="15">
        <text>a (3S)-3-hydroxyacyl-CoA + NAD(+) = a 3-oxoacyl-CoA + NADH + H(+)</text>
        <dbReference type="Rhea" id="RHEA:22432"/>
        <dbReference type="ChEBI" id="CHEBI:15378"/>
        <dbReference type="ChEBI" id="CHEBI:57318"/>
        <dbReference type="ChEBI" id="CHEBI:57540"/>
        <dbReference type="ChEBI" id="CHEBI:57945"/>
        <dbReference type="ChEBI" id="CHEBI:90726"/>
        <dbReference type="EC" id="1.1.1.35"/>
    </reaction>
</comment>
<evidence type="ECO:0000256" key="4">
    <source>
        <dbReference type="ARBA" id="ARBA00008750"/>
    </source>
</evidence>
<organism evidence="18 19">
    <name type="scientific">Mycolicibacillus koreensis</name>
    <dbReference type="NCBI Taxonomy" id="1069220"/>
    <lineage>
        <taxon>Bacteria</taxon>
        <taxon>Bacillati</taxon>
        <taxon>Actinomycetota</taxon>
        <taxon>Actinomycetes</taxon>
        <taxon>Mycobacteriales</taxon>
        <taxon>Mycobacteriaceae</taxon>
        <taxon>Mycolicibacillus</taxon>
    </lineage>
</organism>
<evidence type="ECO:0000256" key="17">
    <source>
        <dbReference type="SAM" id="MobiDB-lite"/>
    </source>
</evidence>
<dbReference type="InterPro" id="IPR036291">
    <property type="entry name" value="NAD(P)-bd_dom_sf"/>
</dbReference>
<keyword evidence="8" id="KW-0560">Oxidoreductase</keyword>
<dbReference type="OrthoDB" id="9771883at2"/>
<evidence type="ECO:0000256" key="5">
    <source>
        <dbReference type="ARBA" id="ARBA00012076"/>
    </source>
</evidence>
<evidence type="ECO:0000256" key="12">
    <source>
        <dbReference type="ARBA" id="ARBA00023268"/>
    </source>
</evidence>
<evidence type="ECO:0000256" key="9">
    <source>
        <dbReference type="ARBA" id="ARBA00023027"/>
    </source>
</evidence>
<keyword evidence="6" id="KW-0276">Fatty acid metabolism</keyword>
<evidence type="ECO:0000256" key="11">
    <source>
        <dbReference type="ARBA" id="ARBA00023239"/>
    </source>
</evidence>
<keyword evidence="10" id="KW-0443">Lipid metabolism</keyword>
<dbReference type="EMBL" id="NCXO01000042">
    <property type="protein sequence ID" value="OSC31779.1"/>
    <property type="molecule type" value="Genomic_DNA"/>
</dbReference>
<dbReference type="Pfam" id="PF02737">
    <property type="entry name" value="3HCDH_N"/>
    <property type="match status" value="1"/>
</dbReference>
<evidence type="ECO:0000256" key="8">
    <source>
        <dbReference type="ARBA" id="ARBA00023002"/>
    </source>
</evidence>
<dbReference type="InterPro" id="IPR018376">
    <property type="entry name" value="Enoyl-CoA_hyd/isom_CS"/>
</dbReference>
<dbReference type="GO" id="GO:0016509">
    <property type="term" value="F:long-chain (3S)-3-hydroxyacyl-CoA dehydrogenase (NAD+) activity"/>
    <property type="evidence" value="ECO:0007669"/>
    <property type="project" value="TreeGrafter"/>
</dbReference>
<dbReference type="SUPFAM" id="SSF52096">
    <property type="entry name" value="ClpP/crotonase"/>
    <property type="match status" value="1"/>
</dbReference>
<dbReference type="EC" id="4.2.1.17" evidence="5"/>
<comment type="catalytic activity">
    <reaction evidence="13">
        <text>a (3S)-3-hydroxyacyl-CoA = a (2E)-enoyl-CoA + H2O</text>
        <dbReference type="Rhea" id="RHEA:16105"/>
        <dbReference type="ChEBI" id="CHEBI:15377"/>
        <dbReference type="ChEBI" id="CHEBI:57318"/>
        <dbReference type="ChEBI" id="CHEBI:58856"/>
        <dbReference type="EC" id="4.2.1.17"/>
    </reaction>
</comment>
<dbReference type="InterPro" id="IPR050136">
    <property type="entry name" value="FA_oxidation_alpha_subunit"/>
</dbReference>
<dbReference type="CDD" id="cd06558">
    <property type="entry name" value="crotonase-like"/>
    <property type="match status" value="1"/>
</dbReference>
<dbReference type="Gene3D" id="3.90.226.10">
    <property type="entry name" value="2-enoyl-CoA Hydratase, Chain A, domain 1"/>
    <property type="match status" value="1"/>
</dbReference>
<dbReference type="Gene3D" id="1.10.1040.50">
    <property type="match status" value="1"/>
</dbReference>
<dbReference type="Gene3D" id="3.40.50.720">
    <property type="entry name" value="NAD(P)-binding Rossmann-like Domain"/>
    <property type="match status" value="1"/>
</dbReference>
<comment type="function">
    <text evidence="1">Could possibly oxidize fatty acids using specific components.</text>
</comment>
<name>A0A7I7S7A7_9MYCO</name>
<comment type="similarity">
    <text evidence="16">Belongs to the enoyl-CoA hydratase/isomerase family.</text>
</comment>
<evidence type="ECO:0000256" key="7">
    <source>
        <dbReference type="ARBA" id="ARBA00022963"/>
    </source>
</evidence>
<reference evidence="18 19" key="1">
    <citation type="submission" date="2017-04" db="EMBL/GenBank/DDBJ databases">
        <title>The new phylogeny of genus Mycobacterium.</title>
        <authorList>
            <person name="Tortoli E."/>
            <person name="Trovato A."/>
            <person name="Cirillo D.M."/>
        </authorList>
    </citation>
    <scope>NUCLEOTIDE SEQUENCE [LARGE SCALE GENOMIC DNA]</scope>
    <source>
        <strain evidence="18 19">KCTC 19819</strain>
    </source>
</reference>
<dbReference type="PANTHER" id="PTHR43612">
    <property type="entry name" value="TRIFUNCTIONAL ENZYME SUBUNIT ALPHA"/>
    <property type="match status" value="1"/>
</dbReference>
<proteinExistence type="inferred from homology"/>
<feature type="region of interest" description="Disordered" evidence="17">
    <location>
        <begin position="214"/>
        <end position="234"/>
    </location>
</feature>
<comment type="similarity">
    <text evidence="4">In the N-terminal section; belongs to the enoyl-CoA hydratase/isomerase family.</text>
</comment>
<dbReference type="GO" id="GO:0070403">
    <property type="term" value="F:NAD+ binding"/>
    <property type="evidence" value="ECO:0007669"/>
    <property type="project" value="InterPro"/>
</dbReference>
<dbReference type="InterPro" id="IPR008927">
    <property type="entry name" value="6-PGluconate_DH-like_C_sf"/>
</dbReference>
<dbReference type="AlphaFoldDB" id="A0A7I7S7A7"/>
<evidence type="ECO:0000256" key="15">
    <source>
        <dbReference type="ARBA" id="ARBA00049556"/>
    </source>
</evidence>